<feature type="transmembrane region" description="Helical" evidence="1">
    <location>
        <begin position="12"/>
        <end position="32"/>
    </location>
</feature>
<name>A0A7X4GPZ8_9BURK</name>
<evidence type="ECO:0000313" key="2">
    <source>
        <dbReference type="EMBL" id="MYM67498.1"/>
    </source>
</evidence>
<reference evidence="2 3" key="1">
    <citation type="submission" date="2019-12" db="EMBL/GenBank/DDBJ databases">
        <title>Novel species isolated from a subtropical stream in China.</title>
        <authorList>
            <person name="Lu H."/>
        </authorList>
    </citation>
    <scope>NUCLEOTIDE SEQUENCE [LARGE SCALE GENOMIC DNA]</scope>
    <source>
        <strain evidence="2 3">FT55W</strain>
    </source>
</reference>
<protein>
    <submittedName>
        <fullName evidence="2">Uncharacterized protein</fullName>
    </submittedName>
</protein>
<keyword evidence="3" id="KW-1185">Reference proteome</keyword>
<comment type="caution">
    <text evidence="2">The sequence shown here is derived from an EMBL/GenBank/DDBJ whole genome shotgun (WGS) entry which is preliminary data.</text>
</comment>
<proteinExistence type="predicted"/>
<feature type="transmembrane region" description="Helical" evidence="1">
    <location>
        <begin position="44"/>
        <end position="64"/>
    </location>
</feature>
<accession>A0A7X4GPZ8</accession>
<keyword evidence="1" id="KW-1133">Transmembrane helix</keyword>
<dbReference type="RefSeq" id="WP_161014026.1">
    <property type="nucleotide sequence ID" value="NZ_WWCK01000003.1"/>
</dbReference>
<keyword evidence="1" id="KW-0812">Transmembrane</keyword>
<sequence>MKTLIKFFDSPIVRLCGMISAGAIFLAAYNLISWSTLTAADWGTWFGAVGTIGAIIGAIYIAGAQERWRHRDAMIAAKICASSNLLQLAGTRADVKEAAAWFERCSKEDLEIRIFLAFGDVLAESIPLNQEELIRLAPLPKNCAFKIAAAQDRVRIAIRLIRSVGERNPDFTSNRDVRMQEASHISLALTEAARQYDMAVNEMQIQTSAVTSPFRY</sequence>
<dbReference type="AlphaFoldDB" id="A0A7X4GPZ8"/>
<organism evidence="2 3">
    <name type="scientific">Duganella rivi</name>
    <dbReference type="NCBI Taxonomy" id="2666083"/>
    <lineage>
        <taxon>Bacteria</taxon>
        <taxon>Pseudomonadati</taxon>
        <taxon>Pseudomonadota</taxon>
        <taxon>Betaproteobacteria</taxon>
        <taxon>Burkholderiales</taxon>
        <taxon>Oxalobacteraceae</taxon>
        <taxon>Telluria group</taxon>
        <taxon>Duganella</taxon>
    </lineage>
</organism>
<keyword evidence="1" id="KW-0472">Membrane</keyword>
<gene>
    <name evidence="2" type="ORF">GTP45_11735</name>
</gene>
<evidence type="ECO:0000256" key="1">
    <source>
        <dbReference type="SAM" id="Phobius"/>
    </source>
</evidence>
<dbReference type="EMBL" id="WWCK01000003">
    <property type="protein sequence ID" value="MYM67498.1"/>
    <property type="molecule type" value="Genomic_DNA"/>
</dbReference>
<dbReference type="Proteomes" id="UP000450012">
    <property type="component" value="Unassembled WGS sequence"/>
</dbReference>
<evidence type="ECO:0000313" key="3">
    <source>
        <dbReference type="Proteomes" id="UP000450012"/>
    </source>
</evidence>